<dbReference type="InterPro" id="IPR025367">
    <property type="entry name" value="DUF4271"/>
</dbReference>
<feature type="chain" id="PRO_5016447112" evidence="2">
    <location>
        <begin position="20"/>
        <end position="376"/>
    </location>
</feature>
<dbReference type="Pfam" id="PF14093">
    <property type="entry name" value="DUF4271"/>
    <property type="match status" value="1"/>
</dbReference>
<feature type="transmembrane region" description="Helical" evidence="1">
    <location>
        <begin position="211"/>
        <end position="232"/>
    </location>
</feature>
<keyword evidence="1" id="KW-0472">Membrane</keyword>
<feature type="transmembrane region" description="Helical" evidence="1">
    <location>
        <begin position="353"/>
        <end position="374"/>
    </location>
</feature>
<comment type="caution">
    <text evidence="3">The sequence shown here is derived from an EMBL/GenBank/DDBJ whole genome shotgun (WGS) entry which is preliminary data.</text>
</comment>
<feature type="transmembrane region" description="Helical" evidence="1">
    <location>
        <begin position="164"/>
        <end position="182"/>
    </location>
</feature>
<evidence type="ECO:0000256" key="2">
    <source>
        <dbReference type="SAM" id="SignalP"/>
    </source>
</evidence>
<sequence length="376" mass="43934">MWKQLLTLIILLQTQLLVAQQSKLHAVYSLEDDWKVYSHKWEGLIPFTPKRHQGQKQFFLNISSSFHSEDYIEIKVPKKTDVFIGDVLLFTTIDSTETWRRRIGDLRIEKNDDVLLVVNSALFQAKPPLAQVLSTRLTDDAFRVETQENVLLKTRPDDTQRQEILLICISLFIVLTFLFRRVGLRFDTQSFSHFFDLITFRRMKQHSYSGVAISLFFLGYIIMSTLVLVTISDEGNNSGVLWVDQLFWEPNLWIKTIGFFLFTTAIELARLALMWTLSKITGNKQLQVIHLLEYVELTKVFMSIVLMCFAFILFNPFPGSREFLELLVVISLLLKAFFITFSVYRQLPLQKNYLFSYFCGAEFLPTLLIVKIFIQF</sequence>
<keyword evidence="2" id="KW-0732">Signal</keyword>
<dbReference type="OrthoDB" id="975088at2"/>
<reference evidence="3 4" key="1">
    <citation type="submission" date="2018-03" db="EMBL/GenBank/DDBJ databases">
        <title>Genomic Encyclopedia of Archaeal and Bacterial Type Strains, Phase II (KMG-II): from individual species to whole genera.</title>
        <authorList>
            <person name="Goeker M."/>
        </authorList>
    </citation>
    <scope>NUCLEOTIDE SEQUENCE [LARGE SCALE GENOMIC DNA]</scope>
    <source>
        <strain evidence="3 4">DSM 28229</strain>
    </source>
</reference>
<feature type="transmembrane region" description="Helical" evidence="1">
    <location>
        <begin position="252"/>
        <end position="273"/>
    </location>
</feature>
<name>A0A315Z9A3_SEDFL</name>
<keyword evidence="4" id="KW-1185">Reference proteome</keyword>
<feature type="transmembrane region" description="Helical" evidence="1">
    <location>
        <begin position="294"/>
        <end position="314"/>
    </location>
</feature>
<dbReference type="RefSeq" id="WP_158281500.1">
    <property type="nucleotide sequence ID" value="NZ_QGDO01000004.1"/>
</dbReference>
<accession>A0A315Z9A3</accession>
<feature type="transmembrane region" description="Helical" evidence="1">
    <location>
        <begin position="326"/>
        <end position="344"/>
    </location>
</feature>
<evidence type="ECO:0000313" key="3">
    <source>
        <dbReference type="EMBL" id="PWJ40784.1"/>
    </source>
</evidence>
<evidence type="ECO:0000313" key="4">
    <source>
        <dbReference type="Proteomes" id="UP000245535"/>
    </source>
</evidence>
<dbReference type="EMBL" id="QGDO01000004">
    <property type="protein sequence ID" value="PWJ40784.1"/>
    <property type="molecule type" value="Genomic_DNA"/>
</dbReference>
<evidence type="ECO:0000256" key="1">
    <source>
        <dbReference type="SAM" id="Phobius"/>
    </source>
</evidence>
<organism evidence="3 4">
    <name type="scientific">Sediminitomix flava</name>
    <dbReference type="NCBI Taxonomy" id="379075"/>
    <lineage>
        <taxon>Bacteria</taxon>
        <taxon>Pseudomonadati</taxon>
        <taxon>Bacteroidota</taxon>
        <taxon>Cytophagia</taxon>
        <taxon>Cytophagales</taxon>
        <taxon>Flammeovirgaceae</taxon>
        <taxon>Sediminitomix</taxon>
    </lineage>
</organism>
<proteinExistence type="predicted"/>
<keyword evidence="1" id="KW-1133">Transmembrane helix</keyword>
<dbReference type="AlphaFoldDB" id="A0A315Z9A3"/>
<dbReference type="Proteomes" id="UP000245535">
    <property type="component" value="Unassembled WGS sequence"/>
</dbReference>
<feature type="signal peptide" evidence="2">
    <location>
        <begin position="1"/>
        <end position="19"/>
    </location>
</feature>
<gene>
    <name evidence="3" type="ORF">BC781_10443</name>
</gene>
<keyword evidence="1" id="KW-0812">Transmembrane</keyword>
<protein>
    <submittedName>
        <fullName evidence="3">Uncharacterized protein DUF4271</fullName>
    </submittedName>
</protein>